<feature type="region of interest" description="Disordered" evidence="1">
    <location>
        <begin position="1"/>
        <end position="23"/>
    </location>
</feature>
<dbReference type="PANTHER" id="PTHR13318:SF95">
    <property type="entry name" value="F-BOX PROTEIN YLR352W"/>
    <property type="match status" value="1"/>
</dbReference>
<proteinExistence type="predicted"/>
<evidence type="ECO:0000256" key="1">
    <source>
        <dbReference type="SAM" id="MobiDB-lite"/>
    </source>
</evidence>
<accession>A0AAV6VS46</accession>
<dbReference type="PANTHER" id="PTHR13318">
    <property type="entry name" value="PARTNER OF PAIRED, ISOFORM B-RELATED"/>
    <property type="match status" value="1"/>
</dbReference>
<dbReference type="Proteomes" id="UP000827092">
    <property type="component" value="Unassembled WGS sequence"/>
</dbReference>
<gene>
    <name evidence="2" type="ORF">JTE90_009318</name>
</gene>
<dbReference type="EMBL" id="JAFNEN010000026">
    <property type="protein sequence ID" value="KAG8199470.1"/>
    <property type="molecule type" value="Genomic_DNA"/>
</dbReference>
<name>A0AAV6VS46_9ARAC</name>
<evidence type="ECO:0000313" key="2">
    <source>
        <dbReference type="EMBL" id="KAG8199470.1"/>
    </source>
</evidence>
<dbReference type="GO" id="GO:0019005">
    <property type="term" value="C:SCF ubiquitin ligase complex"/>
    <property type="evidence" value="ECO:0007669"/>
    <property type="project" value="TreeGrafter"/>
</dbReference>
<dbReference type="GO" id="GO:0031146">
    <property type="term" value="P:SCF-dependent proteasomal ubiquitin-dependent protein catabolic process"/>
    <property type="evidence" value="ECO:0007669"/>
    <property type="project" value="TreeGrafter"/>
</dbReference>
<dbReference type="AlphaFoldDB" id="A0AAV6VS46"/>
<dbReference type="SMART" id="SM00367">
    <property type="entry name" value="LRR_CC"/>
    <property type="match status" value="2"/>
</dbReference>
<comment type="caution">
    <text evidence="2">The sequence shown here is derived from an EMBL/GenBank/DDBJ whole genome shotgun (WGS) entry which is preliminary data.</text>
</comment>
<evidence type="ECO:0000313" key="3">
    <source>
        <dbReference type="Proteomes" id="UP000827092"/>
    </source>
</evidence>
<dbReference type="InterPro" id="IPR006553">
    <property type="entry name" value="Leu-rich_rpt_Cys-con_subtyp"/>
</dbReference>
<dbReference type="InterPro" id="IPR032675">
    <property type="entry name" value="LRR_dom_sf"/>
</dbReference>
<keyword evidence="3" id="KW-1185">Reference proteome</keyword>
<reference evidence="2 3" key="1">
    <citation type="journal article" date="2022" name="Nat. Ecol. Evol.">
        <title>A masculinizing supergene underlies an exaggerated male reproductive morph in a spider.</title>
        <authorList>
            <person name="Hendrickx F."/>
            <person name="De Corte Z."/>
            <person name="Sonet G."/>
            <person name="Van Belleghem S.M."/>
            <person name="Kostlbacher S."/>
            <person name="Vangestel C."/>
        </authorList>
    </citation>
    <scope>NUCLEOTIDE SEQUENCE [LARGE SCALE GENOMIC DNA]</scope>
    <source>
        <strain evidence="2">W744_W776</strain>
    </source>
</reference>
<organism evidence="2 3">
    <name type="scientific">Oedothorax gibbosus</name>
    <dbReference type="NCBI Taxonomy" id="931172"/>
    <lineage>
        <taxon>Eukaryota</taxon>
        <taxon>Metazoa</taxon>
        <taxon>Ecdysozoa</taxon>
        <taxon>Arthropoda</taxon>
        <taxon>Chelicerata</taxon>
        <taxon>Arachnida</taxon>
        <taxon>Araneae</taxon>
        <taxon>Araneomorphae</taxon>
        <taxon>Entelegynae</taxon>
        <taxon>Araneoidea</taxon>
        <taxon>Linyphiidae</taxon>
        <taxon>Erigoninae</taxon>
        <taxon>Oedothorax</taxon>
    </lineage>
</organism>
<sequence>MSDVDDDAGEWSDYEGDDDCLDDDVAEEALDDDQESELDYDNGAVASIPGAGRRNQQVVSLKQNCLDCVVINFERFHQAFMSSGDPALLWNLKFLQRAYTSNIIKGLSLQGRLCDKYIDFLINESLKELDIGTFIDNRCSLKAIQERIVQVGHSFKKVLLKSPYCHMEENLSEFVSETVCHLKNVEIIDIPRHCNDETLKNISIFCTKLKELHIDYSSDVTEAGLELLCKDRDTECLIQVLSIKLVKLSNHATIKFLLKNMPYLEVLEFTYLPSILYSIHEEDLKNNTLETAKKYNLTKLDFSYSYDTKLELFLKVSTEVCPNIKTLNIHIRSEKELNLISRFSNLEDLTIATMLQDPREPRIDINNFLKSNGSRLKHLKLNRFSLSVSNLIQSCPKLENLTLSAVEFQKHATKRASSNTRLSSLHELCLEDITFSEQYAEDSVTDILLSSPNLERLSFKDCVFMFENSEINTKLAKYCEDCMLQYLRFNNCNVELALLESIILTCPSLTYLAIDSCENISYNDVSNLQMLRNTASGFINIVFRDLVSDDESYVYTDYDDFSDDYDHYSDDDYDLDDYDGYDAFEDHVLWFA</sequence>
<protein>
    <submittedName>
        <fullName evidence="2">Uncharacterized protein</fullName>
    </submittedName>
</protein>
<dbReference type="Gene3D" id="3.80.10.10">
    <property type="entry name" value="Ribonuclease Inhibitor"/>
    <property type="match status" value="2"/>
</dbReference>
<dbReference type="SUPFAM" id="SSF52047">
    <property type="entry name" value="RNI-like"/>
    <property type="match status" value="2"/>
</dbReference>